<dbReference type="Gene3D" id="1.10.530.10">
    <property type="match status" value="1"/>
</dbReference>
<organism evidence="3">
    <name type="scientific">uncultured Halorhodospira sp</name>
    <dbReference type="NCBI Taxonomy" id="645025"/>
    <lineage>
        <taxon>Bacteria</taxon>
        <taxon>Pseudomonadati</taxon>
        <taxon>Pseudomonadota</taxon>
        <taxon>Gammaproteobacteria</taxon>
        <taxon>Chromatiales</taxon>
        <taxon>Ectothiorhodospiraceae</taxon>
        <taxon>Halorhodospira</taxon>
        <taxon>environmental samples</taxon>
    </lineage>
</organism>
<dbReference type="CDD" id="cd13401">
    <property type="entry name" value="Slt70-like"/>
    <property type="match status" value="1"/>
</dbReference>
<sequence length="151" mass="16529">MRQESLYRSDALSAAGAYGLLQLVPGTARRTAQRWERPRPSPADLFDPAVNVTLGAGQLRMLLDRFGGQTAVALAGYNAGPNAAARWLPSDAVDPDVWVENIPYNETRAYVQKVLWHSLVFAWLRSGDPQRTDAWLARISAAPDPTVLGTL</sequence>
<reference evidence="3" key="1">
    <citation type="journal article" date="2013" name="Environ. Microbiol.">
        <title>Seasonally variable intestinal metagenomes of the red palm weevil (Rhynchophorus ferrugineus).</title>
        <authorList>
            <person name="Jia S."/>
            <person name="Zhang X."/>
            <person name="Zhang G."/>
            <person name="Yin A."/>
            <person name="Zhang S."/>
            <person name="Li F."/>
            <person name="Wang L."/>
            <person name="Zhao D."/>
            <person name="Yun Q."/>
            <person name="Tala"/>
            <person name="Wang J."/>
            <person name="Sun G."/>
            <person name="Baabdullah M."/>
            <person name="Yu X."/>
            <person name="Hu S."/>
            <person name="Al-Mssallem I.S."/>
            <person name="Yu J."/>
        </authorList>
    </citation>
    <scope>NUCLEOTIDE SEQUENCE</scope>
</reference>
<accession>A0A060C7V0</accession>
<evidence type="ECO:0000256" key="1">
    <source>
        <dbReference type="ARBA" id="ARBA00007734"/>
    </source>
</evidence>
<dbReference type="AlphaFoldDB" id="A0A060C7V0"/>
<comment type="similarity">
    <text evidence="1">Belongs to the transglycosylase Slt family.</text>
</comment>
<dbReference type="SUPFAM" id="SSF53955">
    <property type="entry name" value="Lysozyme-like"/>
    <property type="match status" value="1"/>
</dbReference>
<protein>
    <submittedName>
        <fullName evidence="3">SLT</fullName>
    </submittedName>
</protein>
<evidence type="ECO:0000313" key="3">
    <source>
        <dbReference type="EMBL" id="AIA88816.1"/>
    </source>
</evidence>
<dbReference type="InterPro" id="IPR023346">
    <property type="entry name" value="Lysozyme-like_dom_sf"/>
</dbReference>
<proteinExistence type="inferred from homology"/>
<dbReference type="Pfam" id="PF01464">
    <property type="entry name" value="SLT"/>
    <property type="match status" value="1"/>
</dbReference>
<dbReference type="PANTHER" id="PTHR37423">
    <property type="entry name" value="SOLUBLE LYTIC MUREIN TRANSGLYCOSYLASE-RELATED"/>
    <property type="match status" value="1"/>
</dbReference>
<dbReference type="EMBL" id="KF121528">
    <property type="protein sequence ID" value="AIA88816.1"/>
    <property type="molecule type" value="Genomic_DNA"/>
</dbReference>
<dbReference type="InterPro" id="IPR008258">
    <property type="entry name" value="Transglycosylase_SLT_dom_1"/>
</dbReference>
<feature type="domain" description="Transglycosylase SLT" evidence="2">
    <location>
        <begin position="1"/>
        <end position="90"/>
    </location>
</feature>
<evidence type="ECO:0000259" key="2">
    <source>
        <dbReference type="Pfam" id="PF01464"/>
    </source>
</evidence>
<name>A0A060C7V0_9GAMM</name>
<dbReference type="PANTHER" id="PTHR37423:SF5">
    <property type="entry name" value="SOLUBLE LYTIC MUREIN TRANSGLYCOSYLASE"/>
    <property type="match status" value="1"/>
</dbReference>